<evidence type="ECO:0000313" key="1">
    <source>
        <dbReference type="EMBL" id="OGZ19876.1"/>
    </source>
</evidence>
<proteinExistence type="predicted"/>
<comment type="caution">
    <text evidence="1">The sequence shown here is derived from an EMBL/GenBank/DDBJ whole genome shotgun (WGS) entry which is preliminary data.</text>
</comment>
<evidence type="ECO:0000313" key="2">
    <source>
        <dbReference type="Proteomes" id="UP000177360"/>
    </source>
</evidence>
<dbReference type="EMBL" id="MHLZ01000018">
    <property type="protein sequence ID" value="OGZ19876.1"/>
    <property type="molecule type" value="Genomic_DNA"/>
</dbReference>
<name>A0A1G2E1Z1_9BACT</name>
<dbReference type="AlphaFoldDB" id="A0A1G2E1Z1"/>
<gene>
    <name evidence="1" type="ORF">A2626_03125</name>
</gene>
<protein>
    <submittedName>
        <fullName evidence="1">Uncharacterized protein</fullName>
    </submittedName>
</protein>
<dbReference type="Proteomes" id="UP000177360">
    <property type="component" value="Unassembled WGS sequence"/>
</dbReference>
<sequence length="64" mass="7609">MPNKKRISWSFLQISAANLKKGPRKHFAIQRYYIPENQHKRRSSDNHRTIAFLFFISTIAITSF</sequence>
<accession>A0A1G2E1Z1</accession>
<organism evidence="1 2">
    <name type="scientific">Candidatus Nealsonbacteria bacterium RIFCSPHIGHO2_01_FULL_38_55</name>
    <dbReference type="NCBI Taxonomy" id="1801664"/>
    <lineage>
        <taxon>Bacteria</taxon>
        <taxon>Candidatus Nealsoniibacteriota</taxon>
    </lineage>
</organism>
<reference evidence="1 2" key="1">
    <citation type="journal article" date="2016" name="Nat. Commun.">
        <title>Thousands of microbial genomes shed light on interconnected biogeochemical processes in an aquifer system.</title>
        <authorList>
            <person name="Anantharaman K."/>
            <person name="Brown C.T."/>
            <person name="Hug L.A."/>
            <person name="Sharon I."/>
            <person name="Castelle C.J."/>
            <person name="Probst A.J."/>
            <person name="Thomas B.C."/>
            <person name="Singh A."/>
            <person name="Wilkins M.J."/>
            <person name="Karaoz U."/>
            <person name="Brodie E.L."/>
            <person name="Williams K.H."/>
            <person name="Hubbard S.S."/>
            <person name="Banfield J.F."/>
        </authorList>
    </citation>
    <scope>NUCLEOTIDE SEQUENCE [LARGE SCALE GENOMIC DNA]</scope>
</reference>